<gene>
    <name evidence="1" type="ORF">V6N11_036487</name>
</gene>
<reference evidence="1 2" key="1">
    <citation type="journal article" date="2024" name="G3 (Bethesda)">
        <title>Genome assembly of Hibiscus sabdariffa L. provides insights into metabolisms of medicinal natural products.</title>
        <authorList>
            <person name="Kim T."/>
        </authorList>
    </citation>
    <scope>NUCLEOTIDE SEQUENCE [LARGE SCALE GENOMIC DNA]</scope>
    <source>
        <strain evidence="1">TK-2024</strain>
        <tissue evidence="1">Old leaves</tissue>
    </source>
</reference>
<protein>
    <submittedName>
        <fullName evidence="1">Uncharacterized protein</fullName>
    </submittedName>
</protein>
<organism evidence="1 2">
    <name type="scientific">Hibiscus sabdariffa</name>
    <name type="common">roselle</name>
    <dbReference type="NCBI Taxonomy" id="183260"/>
    <lineage>
        <taxon>Eukaryota</taxon>
        <taxon>Viridiplantae</taxon>
        <taxon>Streptophyta</taxon>
        <taxon>Embryophyta</taxon>
        <taxon>Tracheophyta</taxon>
        <taxon>Spermatophyta</taxon>
        <taxon>Magnoliopsida</taxon>
        <taxon>eudicotyledons</taxon>
        <taxon>Gunneridae</taxon>
        <taxon>Pentapetalae</taxon>
        <taxon>rosids</taxon>
        <taxon>malvids</taxon>
        <taxon>Malvales</taxon>
        <taxon>Malvaceae</taxon>
        <taxon>Malvoideae</taxon>
        <taxon>Hibiscus</taxon>
    </lineage>
</organism>
<comment type="caution">
    <text evidence="1">The sequence shown here is derived from an EMBL/GenBank/DDBJ whole genome shotgun (WGS) entry which is preliminary data.</text>
</comment>
<accession>A0ABR2RBC2</accession>
<keyword evidence="2" id="KW-1185">Reference proteome</keyword>
<dbReference type="Proteomes" id="UP001396334">
    <property type="component" value="Unassembled WGS sequence"/>
</dbReference>
<sequence>MSCSWTPPLQDALKFNTDGVVIDNFSEAGVVQEISISPVCISGGRLFETSFEWGGGCGMMSLPFTLYFRVVTGNGKLSSELKKLEILDKRALLER</sequence>
<proteinExistence type="predicted"/>
<evidence type="ECO:0000313" key="2">
    <source>
        <dbReference type="Proteomes" id="UP001396334"/>
    </source>
</evidence>
<evidence type="ECO:0000313" key="1">
    <source>
        <dbReference type="EMBL" id="KAK9009967.1"/>
    </source>
</evidence>
<dbReference type="EMBL" id="JBBPBN010000024">
    <property type="protein sequence ID" value="KAK9009967.1"/>
    <property type="molecule type" value="Genomic_DNA"/>
</dbReference>
<name>A0ABR2RBC2_9ROSI</name>